<comment type="cofactor">
    <cofactor evidence="2">
        <name>NADP(+)</name>
        <dbReference type="ChEBI" id="CHEBI:58349"/>
    </cofactor>
</comment>
<dbReference type="SUPFAM" id="SSF51735">
    <property type="entry name" value="NAD(P)-binding Rossmann-fold domains"/>
    <property type="match status" value="1"/>
</dbReference>
<evidence type="ECO:0000256" key="2">
    <source>
        <dbReference type="ARBA" id="ARBA00001937"/>
    </source>
</evidence>
<dbReference type="FunFam" id="3.40.50.720:FF:000924">
    <property type="entry name" value="GDP-mannose 4,6 dehydratase"/>
    <property type="match status" value="1"/>
</dbReference>
<evidence type="ECO:0000256" key="3">
    <source>
        <dbReference type="ARBA" id="ARBA00009263"/>
    </source>
</evidence>
<evidence type="ECO:0000313" key="9">
    <source>
        <dbReference type="EMBL" id="QCO19933.1"/>
    </source>
</evidence>
<evidence type="ECO:0000256" key="7">
    <source>
        <dbReference type="ARBA" id="ARBA00059383"/>
    </source>
</evidence>
<dbReference type="PANTHER" id="PTHR43715">
    <property type="entry name" value="GDP-MANNOSE 4,6-DEHYDRATASE"/>
    <property type="match status" value="1"/>
</dbReference>
<keyword evidence="9" id="KW-0614">Plasmid</keyword>
<geneLocation type="plasmid" evidence="9">
    <name>p5</name>
</geneLocation>
<dbReference type="Proteomes" id="UP000298693">
    <property type="component" value="Plasmid p5"/>
</dbReference>
<evidence type="ECO:0000259" key="8">
    <source>
        <dbReference type="Pfam" id="PF16363"/>
    </source>
</evidence>
<dbReference type="InterPro" id="IPR036291">
    <property type="entry name" value="NAD(P)-bd_dom_sf"/>
</dbReference>
<dbReference type="InterPro" id="IPR016040">
    <property type="entry name" value="NAD(P)-bd_dom"/>
</dbReference>
<accession>A0A4D8RHV4</accession>
<dbReference type="PANTHER" id="PTHR43715:SF1">
    <property type="entry name" value="GDP-MANNOSE 4,6 DEHYDRATASE"/>
    <property type="match status" value="1"/>
</dbReference>
<evidence type="ECO:0000313" key="10">
    <source>
        <dbReference type="Proteomes" id="UP000298693"/>
    </source>
</evidence>
<dbReference type="Gene3D" id="3.90.25.10">
    <property type="entry name" value="UDP-galactose 4-epimerase, domain 1"/>
    <property type="match status" value="1"/>
</dbReference>
<evidence type="ECO:0000256" key="4">
    <source>
        <dbReference type="ARBA" id="ARBA00011989"/>
    </source>
</evidence>
<dbReference type="CDD" id="cd05260">
    <property type="entry name" value="GDP_MD_SDR_e"/>
    <property type="match status" value="1"/>
</dbReference>
<comment type="catalytic activity">
    <reaction evidence="1">
        <text>GDP-alpha-D-mannose = GDP-4-dehydro-alpha-D-rhamnose + H2O</text>
        <dbReference type="Rhea" id="RHEA:23820"/>
        <dbReference type="ChEBI" id="CHEBI:15377"/>
        <dbReference type="ChEBI" id="CHEBI:57527"/>
        <dbReference type="ChEBI" id="CHEBI:57964"/>
        <dbReference type="EC" id="4.2.1.47"/>
    </reaction>
</comment>
<keyword evidence="6" id="KW-0456">Lyase</keyword>
<comment type="function">
    <text evidence="7">Catalyzes the conversion of GDP-D-mannose to GDP-4-dehydro-6-deoxy-D-mannose.</text>
</comment>
<sequence>MTRTALIFGVCGQDGSYLARFLLERGYAVHGTTRDLAGASYSTLDALGIRERVTIHAVAPQDAVAVERVIGAVSPREIYHLAAQSSVGLSFAQPAAAFGSILTSTLNILEAIRRQAPSARLFHASSSEMFGDTSAVPATEDAPLRPSSPYAVAKAAAHGLIATYRQAYGLHAGSGILYSHESPLRPERFVTRKIIRGAVAVARGEAERLELGNLSVARDWGWAPEYVDAMWRMLQQDAADDYILATGVTTTLEEFVRLAFAHFDLDWRDHVVQTEAHCRPTDVACSRGNPAKARERLGWSTRIAMPELVTRLIQVELEGGHPGVPPLT</sequence>
<dbReference type="Pfam" id="PF16363">
    <property type="entry name" value="GDP_Man_Dehyd"/>
    <property type="match status" value="1"/>
</dbReference>
<dbReference type="GO" id="GO:0008446">
    <property type="term" value="F:GDP-mannose 4,6-dehydratase activity"/>
    <property type="evidence" value="ECO:0007669"/>
    <property type="project" value="UniProtKB-EC"/>
</dbReference>
<dbReference type="GO" id="GO:0042351">
    <property type="term" value="P:'de novo' GDP-L-fucose biosynthetic process"/>
    <property type="evidence" value="ECO:0007669"/>
    <property type="project" value="TreeGrafter"/>
</dbReference>
<gene>
    <name evidence="9" type="ORF">D3869_32330</name>
</gene>
<dbReference type="RefSeq" id="WP_137143722.1">
    <property type="nucleotide sequence ID" value="NZ_CP032350.1"/>
</dbReference>
<feature type="domain" description="NAD(P)-binding" evidence="8">
    <location>
        <begin position="6"/>
        <end position="311"/>
    </location>
</feature>
<keyword evidence="5" id="KW-0536">Nodulation</keyword>
<reference evidence="9 10" key="1">
    <citation type="submission" date="2018-09" db="EMBL/GenBank/DDBJ databases">
        <title>Whole genome based analysis of evolution and adaptive divergence in Indian and Brazilian strains of Azospirillum brasilense.</title>
        <authorList>
            <person name="Singh C."/>
            <person name="Tripathi A.K."/>
        </authorList>
    </citation>
    <scope>NUCLEOTIDE SEQUENCE [LARGE SCALE GENOMIC DNA]</scope>
    <source>
        <strain evidence="9 10">MTCC4039</strain>
        <plasmid evidence="9 10">p5</plasmid>
    </source>
</reference>
<dbReference type="InterPro" id="IPR006368">
    <property type="entry name" value="GDP_Man_deHydtase"/>
</dbReference>
<evidence type="ECO:0000256" key="5">
    <source>
        <dbReference type="ARBA" id="ARBA00022458"/>
    </source>
</evidence>
<evidence type="ECO:0000256" key="1">
    <source>
        <dbReference type="ARBA" id="ARBA00000188"/>
    </source>
</evidence>
<proteinExistence type="inferred from homology"/>
<name>A0A4D8RHV4_AZOBR</name>
<protein>
    <recommendedName>
        <fullName evidence="4">GDP-mannose 4,6-dehydratase</fullName>
        <ecNumber evidence="4">4.2.1.47</ecNumber>
    </recommendedName>
</protein>
<dbReference type="EMBL" id="CP032350">
    <property type="protein sequence ID" value="QCO19933.1"/>
    <property type="molecule type" value="Genomic_DNA"/>
</dbReference>
<dbReference type="AlphaFoldDB" id="A0A4D8RHV4"/>
<organism evidence="9 10">
    <name type="scientific">Azospirillum brasilense</name>
    <dbReference type="NCBI Taxonomy" id="192"/>
    <lineage>
        <taxon>Bacteria</taxon>
        <taxon>Pseudomonadati</taxon>
        <taxon>Pseudomonadota</taxon>
        <taxon>Alphaproteobacteria</taxon>
        <taxon>Rhodospirillales</taxon>
        <taxon>Azospirillaceae</taxon>
        <taxon>Azospirillum</taxon>
    </lineage>
</organism>
<comment type="similarity">
    <text evidence="3">Belongs to the NAD(P)-dependent epimerase/dehydratase family. GDP-mannose 4,6-dehydratase subfamily.</text>
</comment>
<evidence type="ECO:0000256" key="6">
    <source>
        <dbReference type="ARBA" id="ARBA00023239"/>
    </source>
</evidence>
<dbReference type="EC" id="4.2.1.47" evidence="4"/>
<dbReference type="Gene3D" id="3.40.50.720">
    <property type="entry name" value="NAD(P)-binding Rossmann-like Domain"/>
    <property type="match status" value="1"/>
</dbReference>